<keyword evidence="1" id="KW-0472">Membrane</keyword>
<feature type="transmembrane region" description="Helical" evidence="1">
    <location>
        <begin position="41"/>
        <end position="61"/>
    </location>
</feature>
<reference evidence="2" key="1">
    <citation type="submission" date="2018-06" db="EMBL/GenBank/DDBJ databases">
        <authorList>
            <person name="Zhirakovskaya E."/>
        </authorList>
    </citation>
    <scope>NUCLEOTIDE SEQUENCE</scope>
</reference>
<name>A0A3B0V6L9_9ZZZZ</name>
<feature type="non-terminal residue" evidence="2">
    <location>
        <position position="1"/>
    </location>
</feature>
<evidence type="ECO:0000313" key="2">
    <source>
        <dbReference type="EMBL" id="VAW38611.1"/>
    </source>
</evidence>
<sequence>LVAPMWLLAVFLVGPLLAVMSVCAAMMISSRVTDPRTAEQLSGAVVLPIILLIVGQSFGVFLLSSELVLVTAVILLFLDALLIYLTIKLFRRENILTNWK</sequence>
<protein>
    <recommendedName>
        <fullName evidence="3">ABC transporter permease</fullName>
    </recommendedName>
</protein>
<feature type="transmembrane region" description="Helical" evidence="1">
    <location>
        <begin position="6"/>
        <end position="29"/>
    </location>
</feature>
<keyword evidence="1" id="KW-0812">Transmembrane</keyword>
<dbReference type="EMBL" id="UOEU01000712">
    <property type="protein sequence ID" value="VAW38611.1"/>
    <property type="molecule type" value="Genomic_DNA"/>
</dbReference>
<feature type="transmembrane region" description="Helical" evidence="1">
    <location>
        <begin position="67"/>
        <end position="87"/>
    </location>
</feature>
<accession>A0A3B0V6L9</accession>
<evidence type="ECO:0008006" key="3">
    <source>
        <dbReference type="Google" id="ProtNLM"/>
    </source>
</evidence>
<dbReference type="AlphaFoldDB" id="A0A3B0V6L9"/>
<gene>
    <name evidence="2" type="ORF">MNBD_CHLOROFLEXI01-3092</name>
</gene>
<organism evidence="2">
    <name type="scientific">hydrothermal vent metagenome</name>
    <dbReference type="NCBI Taxonomy" id="652676"/>
    <lineage>
        <taxon>unclassified sequences</taxon>
        <taxon>metagenomes</taxon>
        <taxon>ecological metagenomes</taxon>
    </lineage>
</organism>
<evidence type="ECO:0000256" key="1">
    <source>
        <dbReference type="SAM" id="Phobius"/>
    </source>
</evidence>
<proteinExistence type="predicted"/>
<keyword evidence="1" id="KW-1133">Transmembrane helix</keyword>